<dbReference type="Proteomes" id="UP000503336">
    <property type="component" value="Chromosome"/>
</dbReference>
<evidence type="ECO:0000256" key="4">
    <source>
        <dbReference type="ARBA" id="ARBA00022764"/>
    </source>
</evidence>
<comment type="function">
    <text evidence="5">Required for the activity of the bacterial periplasmic transport system of putrescine.</text>
</comment>
<keyword evidence="2 5" id="KW-0813">Transport</keyword>
<proteinExistence type="inferred from homology"/>
<dbReference type="RefSeq" id="WP_211907383.1">
    <property type="nucleotide sequence ID" value="NZ_CP049056.1"/>
</dbReference>
<name>A0A7L5BTF9_9RHOB</name>
<dbReference type="InterPro" id="IPR001188">
    <property type="entry name" value="Sperm_putr-bd"/>
</dbReference>
<evidence type="ECO:0000256" key="2">
    <source>
        <dbReference type="ARBA" id="ARBA00022448"/>
    </source>
</evidence>
<comment type="subcellular location">
    <subcellularLocation>
        <location evidence="1 5">Periplasm</location>
    </subcellularLocation>
</comment>
<dbReference type="PANTHER" id="PTHR30222:SF17">
    <property type="entry name" value="SPERMIDINE_PUTRESCINE-BINDING PERIPLASMIC PROTEIN"/>
    <property type="match status" value="1"/>
</dbReference>
<evidence type="ECO:0000313" key="7">
    <source>
        <dbReference type="Proteomes" id="UP000503336"/>
    </source>
</evidence>
<evidence type="ECO:0000256" key="3">
    <source>
        <dbReference type="ARBA" id="ARBA00022729"/>
    </source>
</evidence>
<dbReference type="Pfam" id="PF13416">
    <property type="entry name" value="SBP_bac_8"/>
    <property type="match status" value="1"/>
</dbReference>
<dbReference type="SUPFAM" id="SSF53850">
    <property type="entry name" value="Periplasmic binding protein-like II"/>
    <property type="match status" value="1"/>
</dbReference>
<dbReference type="GO" id="GO:0042597">
    <property type="term" value="C:periplasmic space"/>
    <property type="evidence" value="ECO:0007669"/>
    <property type="project" value="UniProtKB-SubCell"/>
</dbReference>
<gene>
    <name evidence="6" type="ORF">G5B40_00345</name>
</gene>
<sequence length="354" mass="38771">MIRRPISRRAALMGMGAVGLSFTLPKQGFAASGKVNFYNWDTYIGETTLDDFTAATGIEVQYDLFADNDELFAKLKNGNPGYDLIVPTNDYVERMIVADMLVPLDHALIPNIANIGEGFRDPAFDPGRKYSMPYMWGSIGIGYRKSAVDSPPDSWADLYTSDKYAGRLSMLADGQHVFGMALKLMGESLNDWSPENLKAAEEMVIAQKDRITAFAPDNGQDLLLAGEVDLAMEWNGDILQVMDEDDDIGYVIPKEGGMIWEDTLCIPTGGPNPEGAHALINFLLDAEVGKDIAEFIYFATPNAAARALTEESYRDNPAIFPPEDAVANSETAVYPGQDAVQRIDEAWTRVKAAG</sequence>
<dbReference type="KEGG" id="hdh:G5B40_00345"/>
<dbReference type="GO" id="GO:0019808">
    <property type="term" value="F:polyamine binding"/>
    <property type="evidence" value="ECO:0007669"/>
    <property type="project" value="InterPro"/>
</dbReference>
<comment type="similarity">
    <text evidence="5">Belongs to the bacterial solute-binding protein PotD/PotF family.</text>
</comment>
<dbReference type="EMBL" id="CP049056">
    <property type="protein sequence ID" value="QIE54023.1"/>
    <property type="molecule type" value="Genomic_DNA"/>
</dbReference>
<dbReference type="AlphaFoldDB" id="A0A7L5BTF9"/>
<evidence type="ECO:0000256" key="5">
    <source>
        <dbReference type="PIRNR" id="PIRNR019574"/>
    </source>
</evidence>
<reference evidence="6 7" key="1">
    <citation type="submission" date="2020-02" db="EMBL/GenBank/DDBJ databases">
        <title>complete genome sequence of Rhodobacteraceae bacterium.</title>
        <authorList>
            <person name="Park J."/>
            <person name="Kim Y.-S."/>
            <person name="Kim K.-H."/>
        </authorList>
    </citation>
    <scope>NUCLEOTIDE SEQUENCE [LARGE SCALE GENOMIC DNA]</scope>
    <source>
        <strain evidence="6 7">RR4-56</strain>
    </source>
</reference>
<evidence type="ECO:0000313" key="6">
    <source>
        <dbReference type="EMBL" id="QIE54023.1"/>
    </source>
</evidence>
<keyword evidence="4 5" id="KW-0574">Periplasm</keyword>
<keyword evidence="7" id="KW-1185">Reference proteome</keyword>
<protein>
    <recommendedName>
        <fullName evidence="5">Putrescine-binding periplasmic protein</fullName>
    </recommendedName>
</protein>
<keyword evidence="3" id="KW-0732">Signal</keyword>
<evidence type="ECO:0000256" key="1">
    <source>
        <dbReference type="ARBA" id="ARBA00004418"/>
    </source>
</evidence>
<dbReference type="CDD" id="cd13590">
    <property type="entry name" value="PBP2_PotD_PotF_like"/>
    <property type="match status" value="1"/>
</dbReference>
<dbReference type="PRINTS" id="PR00909">
    <property type="entry name" value="SPERMDNBNDNG"/>
</dbReference>
<dbReference type="PANTHER" id="PTHR30222">
    <property type="entry name" value="SPERMIDINE/PUTRESCINE-BINDING PERIPLASMIC PROTEIN"/>
    <property type="match status" value="1"/>
</dbReference>
<organism evidence="6 7">
    <name type="scientific">Pikeienuella piscinae</name>
    <dbReference type="NCBI Taxonomy" id="2748098"/>
    <lineage>
        <taxon>Bacteria</taxon>
        <taxon>Pseudomonadati</taxon>
        <taxon>Pseudomonadota</taxon>
        <taxon>Alphaproteobacteria</taxon>
        <taxon>Rhodobacterales</taxon>
        <taxon>Paracoccaceae</taxon>
        <taxon>Pikeienuella</taxon>
    </lineage>
</organism>
<accession>A0A7L5BTF9</accession>
<dbReference type="Gene3D" id="3.40.190.10">
    <property type="entry name" value="Periplasmic binding protein-like II"/>
    <property type="match status" value="2"/>
</dbReference>
<dbReference type="InterPro" id="IPR006059">
    <property type="entry name" value="SBP"/>
</dbReference>
<dbReference type="GO" id="GO:0015846">
    <property type="term" value="P:polyamine transport"/>
    <property type="evidence" value="ECO:0007669"/>
    <property type="project" value="InterPro"/>
</dbReference>
<dbReference type="PIRSF" id="PIRSF019574">
    <property type="entry name" value="Periplasmic_polyamine_BP"/>
    <property type="match status" value="1"/>
</dbReference>